<feature type="domain" description="TonB C-terminal" evidence="7">
    <location>
        <begin position="415"/>
        <end position="501"/>
    </location>
</feature>
<sequence>MSVYGVYSSQRERQEKQIERFIGWSLLGSIALHVAILPLGLQLLAQEPRTVTEEAIEFIVVEKPEVEEPEVEEPTVEEPEIEEPPIEEPPIEESYRSPTETISESSPRESFSEPESIPESPTEPTRPLFDTQNNVDNFDRADSPEIARSISEPQEPQEPQEPREIAPPVTQSPAITDSSEKPAISEPEMPESEISETPSSSFDEPTSPPISEPELSSPPNDPIASPAIEDPTEAIEEFTTTEPPEIARNYENPDIESDFDPGSTEAEFSEPEIASESSAPAVQPPMYNDPSPSDTWDASEPNDPIASSYNDYSTSSRDETGSMAPLDESNPYAESEIGSNAPISSSYSAPIADSTGDSSNFLNETPSYDDSSSSYDSYDAPSNDWDPGASSGFDEPAIANSGPMGDLPNSSSSGSGSGSVGCINCGKPSYPDIAREQGWEGEVLLSVDVDPNGNVSNVQLISSSGYPVLDNTAIDRAWSWQFDSSENGQQGRMVSVPFELR</sequence>
<dbReference type="EMBL" id="CP051167">
    <property type="protein sequence ID" value="QIZ70556.1"/>
    <property type="molecule type" value="Genomic_DNA"/>
</dbReference>
<dbReference type="InterPro" id="IPR003538">
    <property type="entry name" value="TonB"/>
</dbReference>
<feature type="compositionally biased region" description="Low complexity" evidence="5">
    <location>
        <begin position="237"/>
        <end position="247"/>
    </location>
</feature>
<feature type="transmembrane region" description="Helical" evidence="6">
    <location>
        <begin position="21"/>
        <end position="41"/>
    </location>
</feature>
<feature type="compositionally biased region" description="Low complexity" evidence="5">
    <location>
        <begin position="195"/>
        <end position="205"/>
    </location>
</feature>
<dbReference type="Pfam" id="PF03544">
    <property type="entry name" value="TonB_C"/>
    <property type="match status" value="1"/>
</dbReference>
<dbReference type="Proteomes" id="UP000500857">
    <property type="component" value="Chromosome"/>
</dbReference>
<dbReference type="GO" id="GO:0016020">
    <property type="term" value="C:membrane"/>
    <property type="evidence" value="ECO:0007669"/>
    <property type="project" value="UniProtKB-SubCell"/>
</dbReference>
<evidence type="ECO:0000256" key="5">
    <source>
        <dbReference type="SAM" id="MobiDB-lite"/>
    </source>
</evidence>
<evidence type="ECO:0000313" key="9">
    <source>
        <dbReference type="Proteomes" id="UP000500857"/>
    </source>
</evidence>
<dbReference type="GO" id="GO:0031992">
    <property type="term" value="F:energy transducer activity"/>
    <property type="evidence" value="ECO:0007669"/>
    <property type="project" value="InterPro"/>
</dbReference>
<dbReference type="InterPro" id="IPR037682">
    <property type="entry name" value="TonB_C"/>
</dbReference>
<feature type="compositionally biased region" description="Polar residues" evidence="5">
    <location>
        <begin position="355"/>
        <end position="366"/>
    </location>
</feature>
<evidence type="ECO:0000259" key="7">
    <source>
        <dbReference type="PROSITE" id="PS52015"/>
    </source>
</evidence>
<keyword evidence="2 6" id="KW-0812">Transmembrane</keyword>
<feature type="compositionally biased region" description="Polar residues" evidence="5">
    <location>
        <begin position="305"/>
        <end position="315"/>
    </location>
</feature>
<feature type="compositionally biased region" description="Low complexity" evidence="5">
    <location>
        <begin position="337"/>
        <end position="354"/>
    </location>
</feature>
<dbReference type="InterPro" id="IPR006260">
    <property type="entry name" value="TonB/TolA_C"/>
</dbReference>
<gene>
    <name evidence="8" type="ORF">HCG48_08150</name>
</gene>
<dbReference type="GO" id="GO:0055085">
    <property type="term" value="P:transmembrane transport"/>
    <property type="evidence" value="ECO:0007669"/>
    <property type="project" value="InterPro"/>
</dbReference>
<accession>A0A6H1TWH7</accession>
<dbReference type="KEGG" id="oxy:HCG48_08150"/>
<evidence type="ECO:0000256" key="2">
    <source>
        <dbReference type="ARBA" id="ARBA00022692"/>
    </source>
</evidence>
<name>A0A6H1TWH7_9CYAN</name>
<feature type="compositionally biased region" description="Low complexity" evidence="5">
    <location>
        <begin position="368"/>
        <end position="379"/>
    </location>
</feature>
<dbReference type="Gene3D" id="3.30.1150.10">
    <property type="match status" value="1"/>
</dbReference>
<dbReference type="SUPFAM" id="SSF74653">
    <property type="entry name" value="TolA/TonB C-terminal domain"/>
    <property type="match status" value="1"/>
</dbReference>
<organism evidence="8 9">
    <name type="scientific">Oxynema aestuarii AP17</name>
    <dbReference type="NCBI Taxonomy" id="2064643"/>
    <lineage>
        <taxon>Bacteria</taxon>
        <taxon>Bacillati</taxon>
        <taxon>Cyanobacteriota</taxon>
        <taxon>Cyanophyceae</taxon>
        <taxon>Oscillatoriophycideae</taxon>
        <taxon>Oscillatoriales</taxon>
        <taxon>Oscillatoriaceae</taxon>
        <taxon>Oxynema</taxon>
        <taxon>Oxynema aestuarii</taxon>
    </lineage>
</organism>
<dbReference type="AlphaFoldDB" id="A0A6H1TWH7"/>
<dbReference type="RefSeq" id="WP_168568711.1">
    <property type="nucleotide sequence ID" value="NZ_CP051167.1"/>
</dbReference>
<evidence type="ECO:0000313" key="8">
    <source>
        <dbReference type="EMBL" id="QIZ70556.1"/>
    </source>
</evidence>
<proteinExistence type="predicted"/>
<feature type="compositionally biased region" description="Low complexity" evidence="5">
    <location>
        <begin position="112"/>
        <end position="127"/>
    </location>
</feature>
<evidence type="ECO:0000256" key="1">
    <source>
        <dbReference type="ARBA" id="ARBA00004167"/>
    </source>
</evidence>
<dbReference type="PROSITE" id="PS52015">
    <property type="entry name" value="TONB_CTD"/>
    <property type="match status" value="1"/>
</dbReference>
<feature type="region of interest" description="Disordered" evidence="5">
    <location>
        <begin position="65"/>
        <end position="421"/>
    </location>
</feature>
<protein>
    <submittedName>
        <fullName evidence="8">TonB family protein</fullName>
    </submittedName>
</protein>
<dbReference type="PRINTS" id="PR01374">
    <property type="entry name" value="TONBPROTEIN"/>
</dbReference>
<comment type="subcellular location">
    <subcellularLocation>
        <location evidence="1">Membrane</location>
        <topology evidence="1">Single-pass membrane protein</topology>
    </subcellularLocation>
</comment>
<feature type="compositionally biased region" description="Low complexity" evidence="5">
    <location>
        <begin position="271"/>
        <end position="281"/>
    </location>
</feature>
<evidence type="ECO:0000256" key="6">
    <source>
        <dbReference type="SAM" id="Phobius"/>
    </source>
</evidence>
<keyword evidence="4 6" id="KW-0472">Membrane</keyword>
<dbReference type="GO" id="GO:0030288">
    <property type="term" value="C:outer membrane-bounded periplasmic space"/>
    <property type="evidence" value="ECO:0007669"/>
    <property type="project" value="InterPro"/>
</dbReference>
<dbReference type="NCBIfam" id="TIGR01352">
    <property type="entry name" value="tonB_Cterm"/>
    <property type="match status" value="1"/>
</dbReference>
<evidence type="ECO:0000256" key="3">
    <source>
        <dbReference type="ARBA" id="ARBA00022989"/>
    </source>
</evidence>
<evidence type="ECO:0000256" key="4">
    <source>
        <dbReference type="ARBA" id="ARBA00023136"/>
    </source>
</evidence>
<keyword evidence="9" id="KW-1185">Reference proteome</keyword>
<feature type="compositionally biased region" description="Acidic residues" evidence="5">
    <location>
        <begin position="67"/>
        <end position="91"/>
    </location>
</feature>
<keyword evidence="3 6" id="KW-1133">Transmembrane helix</keyword>
<dbReference type="GO" id="GO:0015891">
    <property type="term" value="P:siderophore transport"/>
    <property type="evidence" value="ECO:0007669"/>
    <property type="project" value="InterPro"/>
</dbReference>
<reference evidence="8 9" key="1">
    <citation type="submission" date="2020-04" db="EMBL/GenBank/DDBJ databases">
        <authorList>
            <person name="Basu S."/>
            <person name="Maruthanayagam V."/>
            <person name="Chakraborty S."/>
            <person name="Pramanik A."/>
            <person name="Mukherjee J."/>
            <person name="Brink B."/>
        </authorList>
    </citation>
    <scope>NUCLEOTIDE SEQUENCE [LARGE SCALE GENOMIC DNA]</scope>
    <source>
        <strain evidence="8 9">AP17</strain>
    </source>
</reference>